<keyword evidence="4 7" id="KW-0547">Nucleotide-binding</keyword>
<evidence type="ECO:0000313" key="11">
    <source>
        <dbReference type="EMBL" id="KFI82740.1"/>
    </source>
</evidence>
<dbReference type="Proteomes" id="UP000029050">
    <property type="component" value="Unassembled WGS sequence"/>
</dbReference>
<dbReference type="Gene3D" id="3.30.200.20">
    <property type="entry name" value="Phosphorylase Kinase, domain 1"/>
    <property type="match status" value="1"/>
</dbReference>
<evidence type="ECO:0000313" key="12">
    <source>
        <dbReference type="Proteomes" id="UP000029050"/>
    </source>
</evidence>
<keyword evidence="3 11" id="KW-0808">Transferase</keyword>
<feature type="transmembrane region" description="Helical" evidence="9">
    <location>
        <begin position="467"/>
        <end position="486"/>
    </location>
</feature>
<dbReference type="PROSITE" id="PS00107">
    <property type="entry name" value="PROTEIN_KINASE_ATP"/>
    <property type="match status" value="1"/>
</dbReference>
<evidence type="ECO:0000256" key="5">
    <source>
        <dbReference type="ARBA" id="ARBA00022777"/>
    </source>
</evidence>
<dbReference type="SUPFAM" id="SSF56112">
    <property type="entry name" value="Protein kinase-like (PK-like)"/>
    <property type="match status" value="1"/>
</dbReference>
<dbReference type="SMART" id="SM00220">
    <property type="entry name" value="S_TKc"/>
    <property type="match status" value="1"/>
</dbReference>
<dbReference type="CDD" id="cd14014">
    <property type="entry name" value="STKc_PknB_like"/>
    <property type="match status" value="1"/>
</dbReference>
<gene>
    <name evidence="11" type="ORF">BPSY_0530</name>
</gene>
<evidence type="ECO:0000256" key="2">
    <source>
        <dbReference type="ARBA" id="ARBA00022527"/>
    </source>
</evidence>
<keyword evidence="9" id="KW-1133">Transmembrane helix</keyword>
<keyword evidence="12" id="KW-1185">Reference proteome</keyword>
<dbReference type="PANTHER" id="PTHR43289">
    <property type="entry name" value="MITOGEN-ACTIVATED PROTEIN KINASE KINASE KINASE 20-RELATED"/>
    <property type="match status" value="1"/>
</dbReference>
<feature type="transmembrane region" description="Helical" evidence="9">
    <location>
        <begin position="656"/>
        <end position="675"/>
    </location>
</feature>
<dbReference type="InterPro" id="IPR011009">
    <property type="entry name" value="Kinase-like_dom_sf"/>
</dbReference>
<dbReference type="PROSITE" id="PS00108">
    <property type="entry name" value="PROTEIN_KINASE_ST"/>
    <property type="match status" value="1"/>
</dbReference>
<keyword evidence="2" id="KW-0723">Serine/threonine-protein kinase</keyword>
<accession>A0A087CHJ0</accession>
<sequence>MSDVSVLNLSPGQQVGGYTLVARLGGGAMGSVWRVQDDGGQEYAMKILRDSLSDQEGDSDADDPTSPQIRERVNARERLRREALALRKIDHPGVCNIVDMELDDALAFIVTELIEGKTLRDDVASNGRYVGDDLERLSRKLIDAVRAVHAAGIVHRDIKPTNVMIASRGPVLVDFGIAMGAGESHVTRTGLVMGTPGFIAPEIIDGEESDDDADWWSTAAVLGFAATGKAVFGTKPMMAVLERAASGNADLSGLPTGTLAAFRKALNPKRSERCSPDELLHAIALDAMIPELWLPQATAMSPGGKPLEGTSAQEDPQIAQAQPSSEVVRPFGNASSGTETMPALTGNTALLHLGADDGEDGTQVMRPDADPSNPRSLWRDAADIGTGDDEAEETRIFDPPTTAIDEVMPDQTALLRAVQVEDRPQAPETIVYPVPEAAPQSLAPPQPYPGEPEPPQARSLGEVLSTYRAQGGVVIFGIAALLAVIAMSLPTVSAIIAGMTLWALFTQGLVAESRLNRQSRRDGAYKRSDGALSLTALPWYLVKSLLLVLPRLLISLLLVVIIATCVAILWDLPDMTGSFAAFGIQIHIPLIGGVPFGISGITLGVALVAGWLVCAVGPASQTLRVGAGRLLNSYQDVFNADGEDQQSRESRNRRRLTLAIIWGAMLVAALVVAASKQSIDWAPVPLLEQ</sequence>
<dbReference type="InterPro" id="IPR000719">
    <property type="entry name" value="Prot_kinase_dom"/>
</dbReference>
<comment type="caution">
    <text evidence="11">The sequence shown here is derived from an EMBL/GenBank/DDBJ whole genome shotgun (WGS) entry which is preliminary data.</text>
</comment>
<keyword evidence="5 11" id="KW-0418">Kinase</keyword>
<keyword evidence="9" id="KW-0472">Membrane</keyword>
<reference evidence="11 12" key="1">
    <citation type="submission" date="2014-03" db="EMBL/GenBank/DDBJ databases">
        <title>Genomics of Bifidobacteria.</title>
        <authorList>
            <person name="Ventura M."/>
            <person name="Milani C."/>
            <person name="Lugli G.A."/>
        </authorList>
    </citation>
    <scope>NUCLEOTIDE SEQUENCE [LARGE SCALE GENOMIC DNA]</scope>
    <source>
        <strain evidence="11 12">LMG 21775</strain>
    </source>
</reference>
<evidence type="ECO:0000256" key="7">
    <source>
        <dbReference type="PROSITE-ProRule" id="PRU10141"/>
    </source>
</evidence>
<evidence type="ECO:0000259" key="10">
    <source>
        <dbReference type="PROSITE" id="PS50011"/>
    </source>
</evidence>
<name>A0A087CHJ0_9BIFI</name>
<dbReference type="Pfam" id="PF00069">
    <property type="entry name" value="Pkinase"/>
    <property type="match status" value="1"/>
</dbReference>
<dbReference type="GO" id="GO:0005524">
    <property type="term" value="F:ATP binding"/>
    <property type="evidence" value="ECO:0007669"/>
    <property type="project" value="UniProtKB-UniRule"/>
</dbReference>
<evidence type="ECO:0000256" key="3">
    <source>
        <dbReference type="ARBA" id="ARBA00022679"/>
    </source>
</evidence>
<feature type="compositionally biased region" description="Polar residues" evidence="8">
    <location>
        <begin position="310"/>
        <end position="325"/>
    </location>
</feature>
<feature type="binding site" evidence="7">
    <location>
        <position position="46"/>
    </location>
    <ligand>
        <name>ATP</name>
        <dbReference type="ChEBI" id="CHEBI:30616"/>
    </ligand>
</feature>
<dbReference type="PROSITE" id="PS50011">
    <property type="entry name" value="PROTEIN_KINASE_DOM"/>
    <property type="match status" value="1"/>
</dbReference>
<organism evidence="11 12">
    <name type="scientific">Bifidobacterium psychraerophilum</name>
    <dbReference type="NCBI Taxonomy" id="218140"/>
    <lineage>
        <taxon>Bacteria</taxon>
        <taxon>Bacillati</taxon>
        <taxon>Actinomycetota</taxon>
        <taxon>Actinomycetes</taxon>
        <taxon>Bifidobacteriales</taxon>
        <taxon>Bifidobacteriaceae</taxon>
        <taxon>Bifidobacterium</taxon>
    </lineage>
</organism>
<dbReference type="GO" id="GO:0004674">
    <property type="term" value="F:protein serine/threonine kinase activity"/>
    <property type="evidence" value="ECO:0007669"/>
    <property type="project" value="UniProtKB-KW"/>
</dbReference>
<proteinExistence type="predicted"/>
<feature type="domain" description="Protein kinase" evidence="10">
    <location>
        <begin position="18"/>
        <end position="294"/>
    </location>
</feature>
<dbReference type="InterPro" id="IPR017441">
    <property type="entry name" value="Protein_kinase_ATP_BS"/>
</dbReference>
<dbReference type="AlphaFoldDB" id="A0A087CHJ0"/>
<dbReference type="PANTHER" id="PTHR43289:SF6">
    <property type="entry name" value="SERINE_THREONINE-PROTEIN KINASE NEKL-3"/>
    <property type="match status" value="1"/>
</dbReference>
<keyword evidence="6 7" id="KW-0067">ATP-binding</keyword>
<dbReference type="STRING" id="218140.BPSY_0530"/>
<evidence type="ECO:0000256" key="6">
    <source>
        <dbReference type="ARBA" id="ARBA00022840"/>
    </source>
</evidence>
<evidence type="ECO:0000256" key="4">
    <source>
        <dbReference type="ARBA" id="ARBA00022741"/>
    </source>
</evidence>
<dbReference type="InterPro" id="IPR008271">
    <property type="entry name" value="Ser/Thr_kinase_AS"/>
</dbReference>
<dbReference type="EC" id="2.7.11.1" evidence="1"/>
<feature type="region of interest" description="Disordered" evidence="8">
    <location>
        <begin position="297"/>
        <end position="336"/>
    </location>
</feature>
<evidence type="ECO:0000256" key="9">
    <source>
        <dbReference type="SAM" id="Phobius"/>
    </source>
</evidence>
<feature type="transmembrane region" description="Helical" evidence="9">
    <location>
        <begin position="552"/>
        <end position="570"/>
    </location>
</feature>
<dbReference type="Gene3D" id="1.10.510.10">
    <property type="entry name" value="Transferase(Phosphotransferase) domain 1"/>
    <property type="match status" value="1"/>
</dbReference>
<feature type="transmembrane region" description="Helical" evidence="9">
    <location>
        <begin position="590"/>
        <end position="614"/>
    </location>
</feature>
<feature type="region of interest" description="Disordered" evidence="8">
    <location>
        <begin position="436"/>
        <end position="456"/>
    </location>
</feature>
<keyword evidence="9" id="KW-0812">Transmembrane</keyword>
<evidence type="ECO:0000256" key="1">
    <source>
        <dbReference type="ARBA" id="ARBA00012513"/>
    </source>
</evidence>
<feature type="compositionally biased region" description="Pro residues" evidence="8">
    <location>
        <begin position="442"/>
        <end position="455"/>
    </location>
</feature>
<dbReference type="EMBL" id="JGZI01000008">
    <property type="protein sequence ID" value="KFI82740.1"/>
    <property type="molecule type" value="Genomic_DNA"/>
</dbReference>
<dbReference type="eggNOG" id="COG0515">
    <property type="taxonomic scope" value="Bacteria"/>
</dbReference>
<protein>
    <recommendedName>
        <fullName evidence="1">non-specific serine/threonine protein kinase</fullName>
        <ecNumber evidence="1">2.7.11.1</ecNumber>
    </recommendedName>
</protein>
<evidence type="ECO:0000256" key="8">
    <source>
        <dbReference type="SAM" id="MobiDB-lite"/>
    </source>
</evidence>